<dbReference type="EMBL" id="CP059540">
    <property type="protein sequence ID" value="QMT16684.1"/>
    <property type="molecule type" value="Genomic_DNA"/>
</dbReference>
<dbReference type="InterPro" id="IPR026369">
    <property type="entry name" value="CxxC_20_CxxC"/>
</dbReference>
<evidence type="ECO:0008006" key="4">
    <source>
        <dbReference type="Google" id="ProtNLM"/>
    </source>
</evidence>
<feature type="transmembrane region" description="Helical" evidence="1">
    <location>
        <begin position="42"/>
        <end position="63"/>
    </location>
</feature>
<dbReference type="KEGG" id="pdec:H1Q58_11985"/>
<dbReference type="Proteomes" id="UP000514716">
    <property type="component" value="Chromosome"/>
</dbReference>
<reference evidence="2 3" key="1">
    <citation type="submission" date="2020-07" db="EMBL/GenBank/DDBJ databases">
        <title>Screening of a cold-adapted Planococcus bacterium producing protease in traditional shrimp paste and protease identification by genome sequencing.</title>
        <authorList>
            <person name="Gao R."/>
            <person name="Leng W."/>
            <person name="Chu Q."/>
            <person name="Wu X."/>
            <person name="Liu H."/>
            <person name="Li X."/>
        </authorList>
    </citation>
    <scope>NUCLEOTIDE SEQUENCE [LARGE SCALE GENOMIC DNA]</scope>
    <source>
        <strain evidence="2 3">XJ11</strain>
    </source>
</reference>
<protein>
    <recommendedName>
        <fullName evidence="4">CXXC-20-CXXC protein</fullName>
    </recommendedName>
</protein>
<keyword evidence="3" id="KW-1185">Reference proteome</keyword>
<feature type="transmembrane region" description="Helical" evidence="1">
    <location>
        <begin position="69"/>
        <end position="89"/>
    </location>
</feature>
<evidence type="ECO:0000313" key="3">
    <source>
        <dbReference type="Proteomes" id="UP000514716"/>
    </source>
</evidence>
<keyword evidence="1" id="KW-1133">Transmembrane helix</keyword>
<name>A0A7D7RKU6_PLAMR</name>
<dbReference type="NCBIfam" id="TIGR04104">
    <property type="entry name" value="cxxc_20_cxxc"/>
    <property type="match status" value="1"/>
</dbReference>
<keyword evidence="1" id="KW-0812">Transmembrane</keyword>
<accession>A0A7D7RKU6</accession>
<organism evidence="2 3">
    <name type="scientific">Planococcus maritimus</name>
    <dbReference type="NCBI Taxonomy" id="192421"/>
    <lineage>
        <taxon>Bacteria</taxon>
        <taxon>Bacillati</taxon>
        <taxon>Bacillota</taxon>
        <taxon>Bacilli</taxon>
        <taxon>Bacillales</taxon>
        <taxon>Caryophanaceae</taxon>
        <taxon>Planococcus</taxon>
    </lineage>
</organism>
<evidence type="ECO:0000256" key="1">
    <source>
        <dbReference type="SAM" id="Phobius"/>
    </source>
</evidence>
<dbReference type="AlphaFoldDB" id="A0A7D7RKU6"/>
<gene>
    <name evidence="2" type="ORF">H1Q58_11985</name>
</gene>
<evidence type="ECO:0000313" key="2">
    <source>
        <dbReference type="EMBL" id="QMT16684.1"/>
    </source>
</evidence>
<sequence length="102" mass="12194">MPHCQNCGYQWNWKDMFKLSLKSKQPCRNCDKLQYPTYQSHFWSYMLFLIPFVLVFNFVSIYLEAGWPILLLILLVHLTLALLLMPSLLKLSNTKHKFQKLI</sequence>
<proteinExistence type="predicted"/>
<keyword evidence="1" id="KW-0472">Membrane</keyword>